<evidence type="ECO:0000259" key="3">
    <source>
        <dbReference type="SMART" id="SM00228"/>
    </source>
</evidence>
<dbReference type="AlphaFoldDB" id="K0T8S7"/>
<feature type="region of interest" description="Disordered" evidence="1">
    <location>
        <begin position="378"/>
        <end position="481"/>
    </location>
</feature>
<feature type="compositionally biased region" description="Polar residues" evidence="1">
    <location>
        <begin position="381"/>
        <end position="402"/>
    </location>
</feature>
<dbReference type="PANTHER" id="PTHR38909:SF1">
    <property type="entry name" value="G PROTEIN GAMMA DOMAIN-CONTAINING PROTEIN"/>
    <property type="match status" value="1"/>
</dbReference>
<feature type="compositionally biased region" description="Acidic residues" evidence="1">
    <location>
        <begin position="465"/>
        <end position="476"/>
    </location>
</feature>
<proteinExistence type="predicted"/>
<feature type="region of interest" description="Disordered" evidence="1">
    <location>
        <begin position="340"/>
        <end position="360"/>
    </location>
</feature>
<dbReference type="InterPro" id="IPR001478">
    <property type="entry name" value="PDZ"/>
</dbReference>
<evidence type="ECO:0000313" key="5">
    <source>
        <dbReference type="Proteomes" id="UP000266841"/>
    </source>
</evidence>
<feature type="non-terminal residue" evidence="4">
    <location>
        <position position="1"/>
    </location>
</feature>
<dbReference type="SUPFAM" id="SSF50156">
    <property type="entry name" value="PDZ domain-like"/>
    <property type="match status" value="1"/>
</dbReference>
<evidence type="ECO:0000256" key="1">
    <source>
        <dbReference type="SAM" id="MobiDB-lite"/>
    </source>
</evidence>
<feature type="domain" description="PDZ" evidence="3">
    <location>
        <begin position="556"/>
        <end position="629"/>
    </location>
</feature>
<protein>
    <recommendedName>
        <fullName evidence="3">PDZ domain-containing protein</fullName>
    </recommendedName>
</protein>
<accession>K0T8S7</accession>
<keyword evidence="2" id="KW-0812">Transmembrane</keyword>
<feature type="compositionally biased region" description="Basic and acidic residues" evidence="1">
    <location>
        <begin position="445"/>
        <end position="455"/>
    </location>
</feature>
<feature type="compositionally biased region" description="Basic and acidic residues" evidence="1">
    <location>
        <begin position="403"/>
        <end position="424"/>
    </location>
</feature>
<comment type="caution">
    <text evidence="4">The sequence shown here is derived from an EMBL/GenBank/DDBJ whole genome shotgun (WGS) entry which is preliminary data.</text>
</comment>
<dbReference type="InterPro" id="IPR036034">
    <property type="entry name" value="PDZ_sf"/>
</dbReference>
<dbReference type="Proteomes" id="UP000266841">
    <property type="component" value="Unassembled WGS sequence"/>
</dbReference>
<keyword evidence="5" id="KW-1185">Reference proteome</keyword>
<dbReference type="SMART" id="SM00228">
    <property type="entry name" value="PDZ"/>
    <property type="match status" value="1"/>
</dbReference>
<sequence>PSALPTRLPSPGPTSKPSFSPSIRPTVQVRGAQIGTSKSKANILLNTQPTPPPSSAPSRQPTLEPSTAEPSRHPVSDVSSARRSLGTTTFVYSPNVSLAQPAPTYSPSKHPMTDGPTISPTADLSNSPSYFPTTTVPTYSPIATTAPSQSPVQSYATVKSSLAFKLPLAELMDGFDVKTFEGVVADFLADRLDTRKNITFDEYEAAVVSQTLAKSTQNGTMPAPRRLRSLQEGDGEIFLTVDTRVTARATPSELASDFPFMFVAHKVVSRNYVAFFEMLTESGSDLFEDLRIDSLENVGLDSNVGSSRSLAVGSSLAGLVMLLSMVVLFFVMRRRREASKVTEMGPRATEGAGGRLPNLFTTSEDLDLSSLDESYMDVGNQDMNKYPNNIPHNSAAESTASRNELDKWSMPDTFQKNRDKKVERPFGNLEGAPHSEMTDSDESDDSIKTEKKPDEIVSEASAPDVDADAEVEDPVAQDDPTPVDLLVSLKQAEAELDAIKEDPETPSPLPPSRAFRMFSCFNDSTLPVNEESDIVMPVTSNEKADAREYHVTCPSGPLGIIIDSSGHGPYVHEIKPHSPLLNLVEVGDLITKVDGVDTSGKDALYLANLISRKPRDQDQVISLLSMQDQEEQHVDHVAPAPVDSIDFMDDEISV</sequence>
<keyword evidence="2" id="KW-1133">Transmembrane helix</keyword>
<name>K0T8S7_THAOC</name>
<gene>
    <name evidence="4" type="ORF">THAOC_08958</name>
</gene>
<reference evidence="4 5" key="1">
    <citation type="journal article" date="2012" name="Genome Biol.">
        <title>Genome and low-iron response of an oceanic diatom adapted to chronic iron limitation.</title>
        <authorList>
            <person name="Lommer M."/>
            <person name="Specht M."/>
            <person name="Roy A.S."/>
            <person name="Kraemer L."/>
            <person name="Andreson R."/>
            <person name="Gutowska M.A."/>
            <person name="Wolf J."/>
            <person name="Bergner S.V."/>
            <person name="Schilhabel M.B."/>
            <person name="Klostermeier U.C."/>
            <person name="Beiko R.G."/>
            <person name="Rosenstiel P."/>
            <person name="Hippler M."/>
            <person name="Laroche J."/>
        </authorList>
    </citation>
    <scope>NUCLEOTIDE SEQUENCE [LARGE SCALE GENOMIC DNA]</scope>
    <source>
        <strain evidence="4 5">CCMP1005</strain>
    </source>
</reference>
<feature type="compositionally biased region" description="Polar residues" evidence="1">
    <location>
        <begin position="15"/>
        <end position="25"/>
    </location>
</feature>
<feature type="transmembrane region" description="Helical" evidence="2">
    <location>
        <begin position="310"/>
        <end position="331"/>
    </location>
</feature>
<dbReference type="PANTHER" id="PTHR38909">
    <property type="entry name" value="G PROTEIN GAMMA DOMAIN-CONTAINING PROTEIN"/>
    <property type="match status" value="1"/>
</dbReference>
<evidence type="ECO:0000313" key="4">
    <source>
        <dbReference type="EMBL" id="EJK69751.1"/>
    </source>
</evidence>
<dbReference type="Gene3D" id="2.30.42.10">
    <property type="match status" value="1"/>
</dbReference>
<evidence type="ECO:0000256" key="2">
    <source>
        <dbReference type="SAM" id="Phobius"/>
    </source>
</evidence>
<dbReference type="EMBL" id="AGNL01009626">
    <property type="protein sequence ID" value="EJK69751.1"/>
    <property type="molecule type" value="Genomic_DNA"/>
</dbReference>
<keyword evidence="2" id="KW-0472">Membrane</keyword>
<feature type="region of interest" description="Disordered" evidence="1">
    <location>
        <begin position="1"/>
        <end position="81"/>
    </location>
</feature>
<feature type="compositionally biased region" description="Polar residues" evidence="1">
    <location>
        <begin position="34"/>
        <end position="46"/>
    </location>
</feature>
<organism evidence="4 5">
    <name type="scientific">Thalassiosira oceanica</name>
    <name type="common">Marine diatom</name>
    <dbReference type="NCBI Taxonomy" id="159749"/>
    <lineage>
        <taxon>Eukaryota</taxon>
        <taxon>Sar</taxon>
        <taxon>Stramenopiles</taxon>
        <taxon>Ochrophyta</taxon>
        <taxon>Bacillariophyta</taxon>
        <taxon>Coscinodiscophyceae</taxon>
        <taxon>Thalassiosirophycidae</taxon>
        <taxon>Thalassiosirales</taxon>
        <taxon>Thalassiosiraceae</taxon>
        <taxon>Thalassiosira</taxon>
    </lineage>
</organism>